<evidence type="ECO:0000313" key="2">
    <source>
        <dbReference type="Proteomes" id="UP000243975"/>
    </source>
</evidence>
<name>A0A103XRL0_CYNCS</name>
<proteinExistence type="predicted"/>
<reference evidence="1 2" key="1">
    <citation type="journal article" date="2016" name="Sci. Rep.">
        <title>The genome sequence of the outbreeding globe artichoke constructed de novo incorporating a phase-aware low-pass sequencing strategy of F1 progeny.</title>
        <authorList>
            <person name="Scaglione D."/>
            <person name="Reyes-Chin-Wo S."/>
            <person name="Acquadro A."/>
            <person name="Froenicke L."/>
            <person name="Portis E."/>
            <person name="Beitel C."/>
            <person name="Tirone M."/>
            <person name="Mauro R."/>
            <person name="Lo Monaco A."/>
            <person name="Mauromicale G."/>
            <person name="Faccioli P."/>
            <person name="Cattivelli L."/>
            <person name="Rieseberg L."/>
            <person name="Michelmore R."/>
            <person name="Lanteri S."/>
        </authorList>
    </citation>
    <scope>NUCLEOTIDE SEQUENCE [LARGE SCALE GENOMIC DNA]</scope>
    <source>
        <strain evidence="1">2C</strain>
    </source>
</reference>
<evidence type="ECO:0000313" key="1">
    <source>
        <dbReference type="EMBL" id="KVH95603.1"/>
    </source>
</evidence>
<gene>
    <name evidence="1" type="ORF">Ccrd_002353</name>
</gene>
<protein>
    <submittedName>
        <fullName evidence="1">Uncharacterized protein</fullName>
    </submittedName>
</protein>
<dbReference type="AlphaFoldDB" id="A0A103XRL0"/>
<dbReference type="Proteomes" id="UP000243975">
    <property type="component" value="Unassembled WGS sequence"/>
</dbReference>
<dbReference type="Gramene" id="KVH95603">
    <property type="protein sequence ID" value="KVH95603"/>
    <property type="gene ID" value="Ccrd_002353"/>
</dbReference>
<keyword evidence="2" id="KW-1185">Reference proteome</keyword>
<sequence>MVKDLWITDLTSEICFGQELIAIVGGLTLFTMKHQELLKLDKQRRKGCVLIQRNFFILKPNNSVYSNRSSSRLFVKAINEAVYAYFSHRINHQVWKVYYKLIWVDINLEVHSPDPLVRLGGGLNQTQDQNRRKHYVSDTCLISILSHLIRKVSFEYPMGSRELTLGPEF</sequence>
<dbReference type="EMBL" id="LEKV01004381">
    <property type="protein sequence ID" value="KVH95603.1"/>
    <property type="molecule type" value="Genomic_DNA"/>
</dbReference>
<organism evidence="1 2">
    <name type="scientific">Cynara cardunculus var. scolymus</name>
    <name type="common">Globe artichoke</name>
    <name type="synonym">Cynara scolymus</name>
    <dbReference type="NCBI Taxonomy" id="59895"/>
    <lineage>
        <taxon>Eukaryota</taxon>
        <taxon>Viridiplantae</taxon>
        <taxon>Streptophyta</taxon>
        <taxon>Embryophyta</taxon>
        <taxon>Tracheophyta</taxon>
        <taxon>Spermatophyta</taxon>
        <taxon>Magnoliopsida</taxon>
        <taxon>eudicotyledons</taxon>
        <taxon>Gunneridae</taxon>
        <taxon>Pentapetalae</taxon>
        <taxon>asterids</taxon>
        <taxon>campanulids</taxon>
        <taxon>Asterales</taxon>
        <taxon>Asteraceae</taxon>
        <taxon>Carduoideae</taxon>
        <taxon>Cardueae</taxon>
        <taxon>Carduinae</taxon>
        <taxon>Cynara</taxon>
    </lineage>
</organism>
<comment type="caution">
    <text evidence="1">The sequence shown here is derived from an EMBL/GenBank/DDBJ whole genome shotgun (WGS) entry which is preliminary data.</text>
</comment>
<accession>A0A103XRL0</accession>